<feature type="region of interest" description="Disordered" evidence="3">
    <location>
        <begin position="199"/>
        <end position="260"/>
    </location>
</feature>
<keyword evidence="6" id="KW-1185">Reference proteome</keyword>
<feature type="compositionally biased region" description="Low complexity" evidence="3">
    <location>
        <begin position="207"/>
        <end position="251"/>
    </location>
</feature>
<accession>A0A8K1C5U0</accession>
<dbReference type="EMBL" id="SPLM01000144">
    <property type="protein sequence ID" value="TMW57067.1"/>
    <property type="molecule type" value="Genomic_DNA"/>
</dbReference>
<dbReference type="OrthoDB" id="153600at2759"/>
<evidence type="ECO:0000256" key="3">
    <source>
        <dbReference type="SAM" id="MobiDB-lite"/>
    </source>
</evidence>
<feature type="chain" id="PRO_5035463983" evidence="4">
    <location>
        <begin position="24"/>
        <end position="260"/>
    </location>
</feature>
<keyword evidence="2" id="KW-0186">Copper</keyword>
<keyword evidence="4" id="KW-0732">Signal</keyword>
<dbReference type="PANTHER" id="PTHR36575">
    <property type="entry name" value="BINDING PROTEIN, PUTATIVE (AFU_ORTHOLOGUE AFUA_1G14430)-RELATED"/>
    <property type="match status" value="1"/>
</dbReference>
<evidence type="ECO:0000256" key="1">
    <source>
        <dbReference type="ARBA" id="ARBA00001973"/>
    </source>
</evidence>
<dbReference type="AlphaFoldDB" id="A0A8K1C5U0"/>
<dbReference type="InterPro" id="IPR052282">
    <property type="entry name" value="Starch-active_LPMO"/>
</dbReference>
<name>A0A8K1C5U0_PYTOL</name>
<evidence type="ECO:0000313" key="6">
    <source>
        <dbReference type="Proteomes" id="UP000794436"/>
    </source>
</evidence>
<gene>
    <name evidence="5" type="ORF">Poli38472_002992</name>
</gene>
<evidence type="ECO:0000256" key="2">
    <source>
        <dbReference type="ARBA" id="ARBA00023008"/>
    </source>
</evidence>
<sequence length="260" mass="28097">MPSASVIISAVLAAASAMSSVDAQGYISSPKAQFKQVPMYTNYSAIITEADDKVFKGKVWDQSPEDNTKVFTEAFTHAPYTSLKEMFDKYITDCGYSRDDVAPVDVTNLDSMTWQNDEYEEGFLSTHHGPCEVWFDDFMIVHEDDCAAKYSGFPATIPLDYSICPDGKCLLSFYWLTLQAPEWQAYKQCVPIKYGAGNGSSGDEATPEPSTATPKPSTAAPTKTPTPTTSVPKSSSATPSTTAPAAGTPSPNTKCGVRRS</sequence>
<comment type="caution">
    <text evidence="5">The sequence shown here is derived from an EMBL/GenBank/DDBJ whole genome shotgun (WGS) entry which is preliminary data.</text>
</comment>
<reference evidence="5" key="1">
    <citation type="submission" date="2019-03" db="EMBL/GenBank/DDBJ databases">
        <title>Long read genome sequence of the mycoparasitic Pythium oligandrum ATCC 38472 isolated from sugarbeet rhizosphere.</title>
        <authorList>
            <person name="Gaulin E."/>
        </authorList>
    </citation>
    <scope>NUCLEOTIDE SEQUENCE</scope>
    <source>
        <strain evidence="5">ATCC 38472_TT</strain>
    </source>
</reference>
<dbReference type="PANTHER" id="PTHR36575:SF2">
    <property type="entry name" value="CHITIN-BINDING TYPE-4 DOMAIN-CONTAINING PROTEIN-RELATED"/>
    <property type="match status" value="1"/>
</dbReference>
<evidence type="ECO:0000256" key="4">
    <source>
        <dbReference type="SAM" id="SignalP"/>
    </source>
</evidence>
<proteinExistence type="predicted"/>
<dbReference type="Proteomes" id="UP000794436">
    <property type="component" value="Unassembled WGS sequence"/>
</dbReference>
<comment type="cofactor">
    <cofactor evidence="1">
        <name>Cu(2+)</name>
        <dbReference type="ChEBI" id="CHEBI:29036"/>
    </cofactor>
</comment>
<protein>
    <submittedName>
        <fullName evidence="5">Uncharacterized protein</fullName>
    </submittedName>
</protein>
<evidence type="ECO:0000313" key="5">
    <source>
        <dbReference type="EMBL" id="TMW57067.1"/>
    </source>
</evidence>
<organism evidence="5 6">
    <name type="scientific">Pythium oligandrum</name>
    <name type="common">Mycoparasitic fungus</name>
    <dbReference type="NCBI Taxonomy" id="41045"/>
    <lineage>
        <taxon>Eukaryota</taxon>
        <taxon>Sar</taxon>
        <taxon>Stramenopiles</taxon>
        <taxon>Oomycota</taxon>
        <taxon>Peronosporomycetes</taxon>
        <taxon>Pythiales</taxon>
        <taxon>Pythiaceae</taxon>
        <taxon>Pythium</taxon>
    </lineage>
</organism>
<feature type="signal peptide" evidence="4">
    <location>
        <begin position="1"/>
        <end position="23"/>
    </location>
</feature>